<dbReference type="Gramene" id="KMS94156">
    <property type="protein sequence ID" value="KMS94156"/>
    <property type="gene ID" value="BVRB_024240"/>
</dbReference>
<name>A0A0J8AZK6_BETVV</name>
<sequence>CGYILRSLCAVVLDCHQSIMMKKNELGQKKVSFKLRGCVSALTLDVIHNFKCRNLDYSNVSKPFISYWQEEKDLSDVVKQFEINMDFILPMKREKQKVEFKTPSVSVASRKSGSPIIKVVEGPSPSTRQLIMDLPHSLMTDEEIDALDVP</sequence>
<evidence type="ECO:0000313" key="1">
    <source>
        <dbReference type="EMBL" id="KMS94156.1"/>
    </source>
</evidence>
<proteinExistence type="predicted"/>
<evidence type="ECO:0000313" key="2">
    <source>
        <dbReference type="Proteomes" id="UP000035740"/>
    </source>
</evidence>
<reference evidence="1 2" key="1">
    <citation type="journal article" date="2014" name="Nature">
        <title>The genome of the recently domesticated crop plant sugar beet (Beta vulgaris).</title>
        <authorList>
            <person name="Dohm J.C."/>
            <person name="Minoche A.E."/>
            <person name="Holtgrawe D."/>
            <person name="Capella-Gutierrez S."/>
            <person name="Zakrzewski F."/>
            <person name="Tafer H."/>
            <person name="Rupp O."/>
            <person name="Sorensen T.R."/>
            <person name="Stracke R."/>
            <person name="Reinhardt R."/>
            <person name="Goesmann A."/>
            <person name="Kraft T."/>
            <person name="Schulz B."/>
            <person name="Stadler P.F."/>
            <person name="Schmidt T."/>
            <person name="Gabaldon T."/>
            <person name="Lehrach H."/>
            <person name="Weisshaar B."/>
            <person name="Himmelbauer H."/>
        </authorList>
    </citation>
    <scope>NUCLEOTIDE SEQUENCE [LARGE SCALE GENOMIC DNA]</scope>
    <source>
        <tissue evidence="1">Taproot</tissue>
    </source>
</reference>
<accession>A0A0J8AZK6</accession>
<dbReference type="AlphaFoldDB" id="A0A0J8AZK6"/>
<keyword evidence="2" id="KW-1185">Reference proteome</keyword>
<feature type="non-terminal residue" evidence="1">
    <location>
        <position position="150"/>
    </location>
</feature>
<dbReference type="EMBL" id="KQ095703">
    <property type="protein sequence ID" value="KMS94156.1"/>
    <property type="molecule type" value="Genomic_DNA"/>
</dbReference>
<organism evidence="1 2">
    <name type="scientific">Beta vulgaris subsp. vulgaris</name>
    <name type="common">Beet</name>
    <dbReference type="NCBI Taxonomy" id="3555"/>
    <lineage>
        <taxon>Eukaryota</taxon>
        <taxon>Viridiplantae</taxon>
        <taxon>Streptophyta</taxon>
        <taxon>Embryophyta</taxon>
        <taxon>Tracheophyta</taxon>
        <taxon>Spermatophyta</taxon>
        <taxon>Magnoliopsida</taxon>
        <taxon>eudicotyledons</taxon>
        <taxon>Gunneridae</taxon>
        <taxon>Pentapetalae</taxon>
        <taxon>Caryophyllales</taxon>
        <taxon>Chenopodiaceae</taxon>
        <taxon>Betoideae</taxon>
        <taxon>Beta</taxon>
    </lineage>
</organism>
<protein>
    <submittedName>
        <fullName evidence="1">Uncharacterized protein</fullName>
    </submittedName>
</protein>
<feature type="non-terminal residue" evidence="1">
    <location>
        <position position="1"/>
    </location>
</feature>
<gene>
    <name evidence="1" type="ORF">BVRB_024240</name>
</gene>
<dbReference type="Proteomes" id="UP000035740">
    <property type="component" value="Unassembled WGS sequence"/>
</dbReference>